<dbReference type="Proteomes" id="UP000607653">
    <property type="component" value="Unassembled WGS sequence"/>
</dbReference>
<reference evidence="1 2" key="1">
    <citation type="journal article" date="2020" name="Mol. Biol. Evol.">
        <title>Distinct Expression and Methylation Patterns for Genes with Different Fates following a Single Whole-Genome Duplication in Flowering Plants.</title>
        <authorList>
            <person name="Shi T."/>
            <person name="Rahmani R.S."/>
            <person name="Gugger P.F."/>
            <person name="Wang M."/>
            <person name="Li H."/>
            <person name="Zhang Y."/>
            <person name="Li Z."/>
            <person name="Wang Q."/>
            <person name="Van de Peer Y."/>
            <person name="Marchal K."/>
            <person name="Chen J."/>
        </authorList>
    </citation>
    <scope>NUCLEOTIDE SEQUENCE [LARGE SCALE GENOMIC DNA]</scope>
    <source>
        <tissue evidence="1">Leaf</tissue>
    </source>
</reference>
<sequence>MILEQTMDVLLKANQAPNHYYMASRAYSSGLGVYRDNYTPPSSLSMSSLPPYNDTEATTSFTTRFRRLASKEHSIDVPLTVDTRVYTTISVNTFMNNISFVTPSIDILEAYYRMIRGVYTTDFPNDPPYYFNFTADNLPIDKL</sequence>
<proteinExistence type="predicted"/>
<evidence type="ECO:0000313" key="2">
    <source>
        <dbReference type="Proteomes" id="UP000607653"/>
    </source>
</evidence>
<organism evidence="1 2">
    <name type="scientific">Nelumbo nucifera</name>
    <name type="common">Sacred lotus</name>
    <dbReference type="NCBI Taxonomy" id="4432"/>
    <lineage>
        <taxon>Eukaryota</taxon>
        <taxon>Viridiplantae</taxon>
        <taxon>Streptophyta</taxon>
        <taxon>Embryophyta</taxon>
        <taxon>Tracheophyta</taxon>
        <taxon>Spermatophyta</taxon>
        <taxon>Magnoliopsida</taxon>
        <taxon>Proteales</taxon>
        <taxon>Nelumbonaceae</taxon>
        <taxon>Nelumbo</taxon>
    </lineage>
</organism>
<dbReference type="InterPro" id="IPR045087">
    <property type="entry name" value="Cu-oxidase_fam"/>
</dbReference>
<keyword evidence="2" id="KW-1185">Reference proteome</keyword>
<protein>
    <submittedName>
        <fullName evidence="1">Uncharacterized protein</fullName>
    </submittedName>
</protein>
<accession>A0A822YWZ6</accession>
<name>A0A822YWZ6_NELNU</name>
<dbReference type="PANTHER" id="PTHR11709">
    <property type="entry name" value="MULTI-COPPER OXIDASE"/>
    <property type="match status" value="1"/>
</dbReference>
<gene>
    <name evidence="1" type="ORF">HUJ06_006315</name>
</gene>
<comment type="caution">
    <text evidence="1">The sequence shown here is derived from an EMBL/GenBank/DDBJ whole genome shotgun (WGS) entry which is preliminary data.</text>
</comment>
<dbReference type="AlphaFoldDB" id="A0A822YWZ6"/>
<dbReference type="EMBL" id="DUZY01000004">
    <property type="protein sequence ID" value="DAD35675.1"/>
    <property type="molecule type" value="Genomic_DNA"/>
</dbReference>
<dbReference type="PANTHER" id="PTHR11709:SF410">
    <property type="entry name" value="LACCASE"/>
    <property type="match status" value="1"/>
</dbReference>
<evidence type="ECO:0000313" key="1">
    <source>
        <dbReference type="EMBL" id="DAD35675.1"/>
    </source>
</evidence>